<accession>A0A7Y2JVK9</accession>
<sequence length="372" mass="42938">MILNIWPGKHARPCEETHATTHIHENGIPDFAEAALESLYECHMTTMLRFQQYYPLQEAKTYVSRIGDDIDALFIFRKDKDEVHVYNEQIPISPIQLRRFSETVFRHYPDVRRLSLYAVDAPTEALAFPHQRLECLEDITLPLPHGRAEYIGMLGKNMAAKIRRYDKKLTSDFASVKKEFLATVKVADHILHRIIEFSRMRMSVKGQTCYHTDEETEKMIALVKRYGIVCTVTIDGELCAGVIMLRIGSTYTMLTIAHHPDYDRYNLGTLSCYYGITHAIENGGKRFNFGWGPYEYKYRLLGRHTALHRIHVYRTAVALAVDAPAICRRALLARRRNLKLWMGNPPADEHKAARLLWRALHAARLLRANLVS</sequence>
<dbReference type="Pfam" id="PF13480">
    <property type="entry name" value="Acetyltransf_6"/>
    <property type="match status" value="1"/>
</dbReference>
<dbReference type="RefSeq" id="WP_171080681.1">
    <property type="nucleotide sequence ID" value="NZ_JABAIV010000001.1"/>
</dbReference>
<dbReference type="InterPro" id="IPR016181">
    <property type="entry name" value="Acyl_CoA_acyltransferase"/>
</dbReference>
<dbReference type="GO" id="GO:0016740">
    <property type="term" value="F:transferase activity"/>
    <property type="evidence" value="ECO:0007669"/>
    <property type="project" value="UniProtKB-KW"/>
</dbReference>
<gene>
    <name evidence="2" type="ORF">HGB41_02305</name>
</gene>
<evidence type="ECO:0000313" key="2">
    <source>
        <dbReference type="EMBL" id="NNG21840.1"/>
    </source>
</evidence>
<dbReference type="SUPFAM" id="SSF55729">
    <property type="entry name" value="Acyl-CoA N-acyltransferases (Nat)"/>
    <property type="match status" value="1"/>
</dbReference>
<keyword evidence="3" id="KW-1185">Reference proteome</keyword>
<keyword evidence="2" id="KW-0808">Transferase</keyword>
<feature type="domain" description="BioF2-like acetyltransferase" evidence="1">
    <location>
        <begin position="157"/>
        <end position="297"/>
    </location>
</feature>
<dbReference type="Proteomes" id="UP000533905">
    <property type="component" value="Unassembled WGS sequence"/>
</dbReference>
<evidence type="ECO:0000259" key="1">
    <source>
        <dbReference type="Pfam" id="PF13480"/>
    </source>
</evidence>
<reference evidence="2 3" key="1">
    <citation type="submission" date="2020-04" db="EMBL/GenBank/DDBJ databases">
        <title>Massilia sp. nov., a cold adapted bacteria isolated from Arctic soil.</title>
        <authorList>
            <person name="Son J."/>
            <person name="Ka J.-O."/>
        </authorList>
    </citation>
    <scope>NUCLEOTIDE SEQUENCE [LARGE SCALE GENOMIC DNA]</scope>
    <source>
        <strain evidence="2 3">ML15P13</strain>
    </source>
</reference>
<dbReference type="InterPro" id="IPR038740">
    <property type="entry name" value="BioF2-like_GNAT_dom"/>
</dbReference>
<dbReference type="Gene3D" id="3.40.630.30">
    <property type="match status" value="1"/>
</dbReference>
<protein>
    <submittedName>
        <fullName evidence="2">GNAT family N-acetyltransferase</fullName>
    </submittedName>
</protein>
<evidence type="ECO:0000313" key="3">
    <source>
        <dbReference type="Proteomes" id="UP000533905"/>
    </source>
</evidence>
<organism evidence="2 3">
    <name type="scientific">Telluria aromaticivorans</name>
    <dbReference type="NCBI Taxonomy" id="2725995"/>
    <lineage>
        <taxon>Bacteria</taxon>
        <taxon>Pseudomonadati</taxon>
        <taxon>Pseudomonadota</taxon>
        <taxon>Betaproteobacteria</taxon>
        <taxon>Burkholderiales</taxon>
        <taxon>Oxalobacteraceae</taxon>
        <taxon>Telluria group</taxon>
        <taxon>Telluria</taxon>
    </lineage>
</organism>
<name>A0A7Y2JVK9_9BURK</name>
<dbReference type="AlphaFoldDB" id="A0A7Y2JVK9"/>
<dbReference type="EMBL" id="JABAIV010000001">
    <property type="protein sequence ID" value="NNG21840.1"/>
    <property type="molecule type" value="Genomic_DNA"/>
</dbReference>
<comment type="caution">
    <text evidence="2">The sequence shown here is derived from an EMBL/GenBank/DDBJ whole genome shotgun (WGS) entry which is preliminary data.</text>
</comment>
<proteinExistence type="predicted"/>